<reference evidence="7" key="1">
    <citation type="journal article" date="2014" name="Nat. Commun.">
        <title>The rainbow trout genome provides novel insights into evolution after whole-genome duplication in vertebrates.</title>
        <authorList>
            <person name="Berthelot C."/>
            <person name="Brunet F."/>
            <person name="Chalopin D."/>
            <person name="Juanchich A."/>
            <person name="Bernard M."/>
            <person name="Noel B."/>
            <person name="Bento P."/>
            <person name="Da Silva C."/>
            <person name="Labadie K."/>
            <person name="Alberti A."/>
            <person name="Aury J.M."/>
            <person name="Louis A."/>
            <person name="Dehais P."/>
            <person name="Bardou P."/>
            <person name="Montfort J."/>
            <person name="Klopp C."/>
            <person name="Cabau C."/>
            <person name="Gaspin C."/>
            <person name="Thorgaard G.H."/>
            <person name="Boussaha M."/>
            <person name="Quillet E."/>
            <person name="Guyomard R."/>
            <person name="Galiana D."/>
            <person name="Bobe J."/>
            <person name="Volff J.N."/>
            <person name="Genet C."/>
            <person name="Wincker P."/>
            <person name="Jaillon O."/>
            <person name="Roest Crollius H."/>
            <person name="Guiguen Y."/>
        </authorList>
    </citation>
    <scope>NUCLEOTIDE SEQUENCE [LARGE SCALE GENOMIC DNA]</scope>
</reference>
<evidence type="ECO:0000313" key="7">
    <source>
        <dbReference type="EMBL" id="CDQ58893.1"/>
    </source>
</evidence>
<evidence type="ECO:0000256" key="5">
    <source>
        <dbReference type="ARBA" id="ARBA00023136"/>
    </source>
</evidence>
<keyword evidence="5 6" id="KW-0472">Membrane</keyword>
<dbReference type="Proteomes" id="UP000193380">
    <property type="component" value="Unassembled WGS sequence"/>
</dbReference>
<evidence type="ECO:0000256" key="3">
    <source>
        <dbReference type="ARBA" id="ARBA00022692"/>
    </source>
</evidence>
<evidence type="ECO:0000256" key="6">
    <source>
        <dbReference type="SAM" id="Phobius"/>
    </source>
</evidence>
<sequence>MKIYLGKCAIYCIARWKRTFKDVTQMCRCLVLSDLTWALGFLQGACAIDKCTPSRSLFRMFLYFPPSLLRSCSLSFSRYVFFLDPCNIDILNRKIKSMALCVSRCPDIELKTYTDVKKFALQNGSELCSYDIPVSKYPSHGERSKKCPKLPVPPSNSLPVFHRCTPVDISCYAQFAEAFVTFVSDNSMLHRVIAGVMASKEIIMGLCVLALVLSIILMVVIRYISVVLVWILTALVVLGSIGGTGVLWWLYVDHRTNLTDQTGTSPTPQQQVATDNVQALLVYAIFATVFTVRVCACCHV</sequence>
<dbReference type="InterPro" id="IPR007603">
    <property type="entry name" value="Choline_transptr-like"/>
</dbReference>
<name>A0A060VV75_ONCMY</name>
<keyword evidence="4 6" id="KW-1133">Transmembrane helix</keyword>
<reference evidence="7" key="2">
    <citation type="submission" date="2014-03" db="EMBL/GenBank/DDBJ databases">
        <authorList>
            <person name="Genoscope - CEA"/>
        </authorList>
    </citation>
    <scope>NUCLEOTIDE SEQUENCE</scope>
</reference>
<dbReference type="AlphaFoldDB" id="A0A060VV75"/>
<dbReference type="GO" id="GO:0022857">
    <property type="term" value="F:transmembrane transporter activity"/>
    <property type="evidence" value="ECO:0007669"/>
    <property type="project" value="InterPro"/>
</dbReference>
<evidence type="ECO:0000313" key="8">
    <source>
        <dbReference type="Proteomes" id="UP000193380"/>
    </source>
</evidence>
<dbReference type="PANTHER" id="PTHR12385:SF12">
    <property type="entry name" value="CHOLINE TRANSPORTER-LIKE PROTEIN"/>
    <property type="match status" value="1"/>
</dbReference>
<dbReference type="GO" id="GO:0016020">
    <property type="term" value="C:membrane"/>
    <property type="evidence" value="ECO:0007669"/>
    <property type="project" value="UniProtKB-SubCell"/>
</dbReference>
<evidence type="ECO:0000256" key="4">
    <source>
        <dbReference type="ARBA" id="ARBA00022989"/>
    </source>
</evidence>
<feature type="transmembrane region" description="Helical" evidence="6">
    <location>
        <begin position="227"/>
        <end position="251"/>
    </location>
</feature>
<keyword evidence="3 6" id="KW-0812">Transmembrane</keyword>
<dbReference type="EMBL" id="FR904314">
    <property type="protein sequence ID" value="CDQ58893.1"/>
    <property type="molecule type" value="Genomic_DNA"/>
</dbReference>
<comment type="subcellular location">
    <subcellularLocation>
        <location evidence="1">Membrane</location>
        <topology evidence="1">Multi-pass membrane protein</topology>
    </subcellularLocation>
</comment>
<feature type="transmembrane region" description="Helical" evidence="6">
    <location>
        <begin position="202"/>
        <end position="221"/>
    </location>
</feature>
<comment type="similarity">
    <text evidence="2">Belongs to the CTL (choline transporter-like) family.</text>
</comment>
<dbReference type="PANTHER" id="PTHR12385">
    <property type="entry name" value="CHOLINE TRANSPORTER-LIKE (SLC FAMILY 44)"/>
    <property type="match status" value="1"/>
</dbReference>
<proteinExistence type="inferred from homology"/>
<evidence type="ECO:0000256" key="2">
    <source>
        <dbReference type="ARBA" id="ARBA00007168"/>
    </source>
</evidence>
<accession>A0A060VV75</accession>
<protein>
    <submittedName>
        <fullName evidence="7">Uncharacterized protein</fullName>
    </submittedName>
</protein>
<organism evidence="7 8">
    <name type="scientific">Oncorhynchus mykiss</name>
    <name type="common">Rainbow trout</name>
    <name type="synonym">Salmo gairdneri</name>
    <dbReference type="NCBI Taxonomy" id="8022"/>
    <lineage>
        <taxon>Eukaryota</taxon>
        <taxon>Metazoa</taxon>
        <taxon>Chordata</taxon>
        <taxon>Craniata</taxon>
        <taxon>Vertebrata</taxon>
        <taxon>Euteleostomi</taxon>
        <taxon>Actinopterygii</taxon>
        <taxon>Neopterygii</taxon>
        <taxon>Teleostei</taxon>
        <taxon>Protacanthopterygii</taxon>
        <taxon>Salmoniformes</taxon>
        <taxon>Salmonidae</taxon>
        <taxon>Salmoninae</taxon>
        <taxon>Oncorhynchus</taxon>
    </lineage>
</organism>
<dbReference type="PaxDb" id="8022-A0A060VV75"/>
<gene>
    <name evidence="7" type="ORF">GSONMT00078685001</name>
</gene>
<dbReference type="STRING" id="8022.A0A060VV75"/>
<evidence type="ECO:0000256" key="1">
    <source>
        <dbReference type="ARBA" id="ARBA00004141"/>
    </source>
</evidence>